<dbReference type="HAMAP" id="MF_00386">
    <property type="entry name" value="UPF0161_YidD"/>
    <property type="match status" value="1"/>
</dbReference>
<dbReference type="OrthoDB" id="9801753at2"/>
<comment type="function">
    <text evidence="1">Could be involved in insertion of integral membrane proteins into the membrane.</text>
</comment>
<dbReference type="RefSeq" id="WP_013044212.1">
    <property type="nucleotide sequence ID" value="NC_014008.1"/>
</dbReference>
<accession>D5ENL4</accession>
<feature type="region of interest" description="Disordered" evidence="2">
    <location>
        <begin position="88"/>
        <end position="111"/>
    </location>
</feature>
<dbReference type="Proteomes" id="UP000000925">
    <property type="component" value="Chromosome"/>
</dbReference>
<reference evidence="3 4" key="1">
    <citation type="journal article" date="2010" name="Stand. Genomic Sci.">
        <title>Complete genome sequence of Coraliomargarita akajimensis type strain (04OKA010-24).</title>
        <authorList>
            <person name="Mavromatis K."/>
            <person name="Abt B."/>
            <person name="Brambilla E."/>
            <person name="Lapidus A."/>
            <person name="Copeland A."/>
            <person name="Deshpande S."/>
            <person name="Nolan M."/>
            <person name="Lucas S."/>
            <person name="Tice H."/>
            <person name="Cheng J.F."/>
            <person name="Han C."/>
            <person name="Detter J.C."/>
            <person name="Woyke T."/>
            <person name="Goodwin L."/>
            <person name="Pitluck S."/>
            <person name="Held B."/>
            <person name="Brettin T."/>
            <person name="Tapia R."/>
            <person name="Ivanova N."/>
            <person name="Mikhailova N."/>
            <person name="Pati A."/>
            <person name="Liolios K."/>
            <person name="Chen A."/>
            <person name="Palaniappan K."/>
            <person name="Land M."/>
            <person name="Hauser L."/>
            <person name="Chang Y.J."/>
            <person name="Jeffries C.D."/>
            <person name="Rohde M."/>
            <person name="Goker M."/>
            <person name="Bristow J."/>
            <person name="Eisen J.A."/>
            <person name="Markowitz V."/>
            <person name="Hugenholtz P."/>
            <person name="Klenk H.P."/>
            <person name="Kyrpides N.C."/>
        </authorList>
    </citation>
    <scope>NUCLEOTIDE SEQUENCE [LARGE SCALE GENOMIC DNA]</scope>
    <source>
        <strain evidence="4">DSM 45221 / IAM 15411 / JCM 23193 / KCTC 12865</strain>
    </source>
</reference>
<evidence type="ECO:0000256" key="1">
    <source>
        <dbReference type="HAMAP-Rule" id="MF_00386"/>
    </source>
</evidence>
<evidence type="ECO:0000313" key="4">
    <source>
        <dbReference type="Proteomes" id="UP000000925"/>
    </source>
</evidence>
<dbReference type="PANTHER" id="PTHR33383:SF1">
    <property type="entry name" value="MEMBRANE PROTEIN INSERTION EFFICIENCY FACTOR-RELATED"/>
    <property type="match status" value="1"/>
</dbReference>
<protein>
    <recommendedName>
        <fullName evidence="1">Putative membrane protein insertion efficiency factor</fullName>
    </recommendedName>
</protein>
<keyword evidence="4" id="KW-1185">Reference proteome</keyword>
<evidence type="ECO:0000256" key="2">
    <source>
        <dbReference type="SAM" id="MobiDB-lite"/>
    </source>
</evidence>
<dbReference type="STRING" id="583355.Caka_2474"/>
<keyword evidence="1" id="KW-0997">Cell inner membrane</keyword>
<evidence type="ECO:0000313" key="3">
    <source>
        <dbReference type="EMBL" id="ADE55490.1"/>
    </source>
</evidence>
<dbReference type="eggNOG" id="COG0759">
    <property type="taxonomic scope" value="Bacteria"/>
</dbReference>
<dbReference type="InterPro" id="IPR002696">
    <property type="entry name" value="Membr_insert_effic_factor_YidD"/>
</dbReference>
<proteinExistence type="inferred from homology"/>
<dbReference type="GO" id="GO:0005886">
    <property type="term" value="C:plasma membrane"/>
    <property type="evidence" value="ECO:0007669"/>
    <property type="project" value="UniProtKB-SubCell"/>
</dbReference>
<dbReference type="SMART" id="SM01234">
    <property type="entry name" value="Haemolytic"/>
    <property type="match status" value="1"/>
</dbReference>
<dbReference type="HOGENOM" id="CLU_144811_5_3_0"/>
<organism evidence="3 4">
    <name type="scientific">Coraliomargarita akajimensis (strain DSM 45221 / IAM 15411 / JCM 23193 / KCTC 12865 / 04OKA010-24)</name>
    <dbReference type="NCBI Taxonomy" id="583355"/>
    <lineage>
        <taxon>Bacteria</taxon>
        <taxon>Pseudomonadati</taxon>
        <taxon>Verrucomicrobiota</taxon>
        <taxon>Opitutia</taxon>
        <taxon>Puniceicoccales</taxon>
        <taxon>Coraliomargaritaceae</taxon>
        <taxon>Coraliomargarita</taxon>
    </lineage>
</organism>
<comment type="similarity">
    <text evidence="1">Belongs to the UPF0161 family.</text>
</comment>
<dbReference type="KEGG" id="caa:Caka_2474"/>
<sequence>MCSSGNQSVRSAPVSVLARVAAFGVRGYQLLLSPLKYALFGPSCGCRFQPTCSCYARESLLKYGFFRGGWMALKRILRCHPWHPGGYDPVPDSTSREEDSIAAPFKSNLDG</sequence>
<dbReference type="EMBL" id="CP001998">
    <property type="protein sequence ID" value="ADE55490.1"/>
    <property type="molecule type" value="Genomic_DNA"/>
</dbReference>
<dbReference type="PANTHER" id="PTHR33383">
    <property type="entry name" value="MEMBRANE PROTEIN INSERTION EFFICIENCY FACTOR-RELATED"/>
    <property type="match status" value="1"/>
</dbReference>
<comment type="subcellular location">
    <subcellularLocation>
        <location evidence="1">Cell inner membrane</location>
        <topology evidence="1">Peripheral membrane protein</topology>
        <orientation evidence="1">Cytoplasmic side</orientation>
    </subcellularLocation>
</comment>
<keyword evidence="1" id="KW-0472">Membrane</keyword>
<keyword evidence="1" id="KW-1003">Cell membrane</keyword>
<dbReference type="NCBIfam" id="TIGR00278">
    <property type="entry name" value="membrane protein insertion efficiency factor YidD"/>
    <property type="match status" value="1"/>
</dbReference>
<dbReference type="AlphaFoldDB" id="D5ENL4"/>
<gene>
    <name evidence="3" type="ordered locus">Caka_2474</name>
</gene>
<name>D5ENL4_CORAD</name>
<dbReference type="Pfam" id="PF01809">
    <property type="entry name" value="YidD"/>
    <property type="match status" value="1"/>
</dbReference>